<dbReference type="Gene3D" id="3.40.50.720">
    <property type="entry name" value="NAD(P)-binding Rossmann-like Domain"/>
    <property type="match status" value="1"/>
</dbReference>
<dbReference type="PANTHER" id="PTHR45348">
    <property type="entry name" value="HYPOTHETICAL OXIDOREDUCTASE (EUROFUNG)"/>
    <property type="match status" value="1"/>
</dbReference>
<dbReference type="InterPro" id="IPR036291">
    <property type="entry name" value="NAD(P)-bd_dom_sf"/>
</dbReference>
<dbReference type="Proteomes" id="UP000559256">
    <property type="component" value="Unassembled WGS sequence"/>
</dbReference>
<accession>A0A8H5CY61</accession>
<evidence type="ECO:0000259" key="1">
    <source>
        <dbReference type="SMART" id="SM00829"/>
    </source>
</evidence>
<dbReference type="Pfam" id="PF08240">
    <property type="entry name" value="ADH_N"/>
    <property type="match status" value="1"/>
</dbReference>
<reference evidence="2 3" key="1">
    <citation type="journal article" date="2020" name="ISME J.">
        <title>Uncovering the hidden diversity of litter-decomposition mechanisms in mushroom-forming fungi.</title>
        <authorList>
            <person name="Floudas D."/>
            <person name="Bentzer J."/>
            <person name="Ahren D."/>
            <person name="Johansson T."/>
            <person name="Persson P."/>
            <person name="Tunlid A."/>
        </authorList>
    </citation>
    <scope>NUCLEOTIDE SEQUENCE [LARGE SCALE GENOMIC DNA]</scope>
    <source>
        <strain evidence="2 3">CBS 291.85</strain>
    </source>
</reference>
<proteinExistence type="predicted"/>
<dbReference type="PANTHER" id="PTHR45348:SF2">
    <property type="entry name" value="ZINC-TYPE ALCOHOL DEHYDROGENASE-LIKE PROTEIN C2E1P3.01"/>
    <property type="match status" value="1"/>
</dbReference>
<dbReference type="SUPFAM" id="SSF51735">
    <property type="entry name" value="NAD(P)-binding Rossmann-fold domains"/>
    <property type="match status" value="1"/>
</dbReference>
<comment type="caution">
    <text evidence="2">The sequence shown here is derived from an EMBL/GenBank/DDBJ whole genome shotgun (WGS) entry which is preliminary data.</text>
</comment>
<dbReference type="GO" id="GO:0016651">
    <property type="term" value="F:oxidoreductase activity, acting on NAD(P)H"/>
    <property type="evidence" value="ECO:0007669"/>
    <property type="project" value="InterPro"/>
</dbReference>
<dbReference type="AlphaFoldDB" id="A0A8H5CY61"/>
<dbReference type="InterPro" id="IPR013149">
    <property type="entry name" value="ADH-like_C"/>
</dbReference>
<keyword evidence="3" id="KW-1185">Reference proteome</keyword>
<dbReference type="Pfam" id="PF00107">
    <property type="entry name" value="ADH_zinc_N"/>
    <property type="match status" value="1"/>
</dbReference>
<dbReference type="InterPro" id="IPR013154">
    <property type="entry name" value="ADH-like_N"/>
</dbReference>
<gene>
    <name evidence="2" type="ORF">D9758_010197</name>
</gene>
<dbReference type="Gene3D" id="3.90.180.10">
    <property type="entry name" value="Medium-chain alcohol dehydrogenases, catalytic domain"/>
    <property type="match status" value="1"/>
</dbReference>
<name>A0A8H5CY61_9AGAR</name>
<evidence type="ECO:0000313" key="3">
    <source>
        <dbReference type="Proteomes" id="UP000559256"/>
    </source>
</evidence>
<dbReference type="InterPro" id="IPR011032">
    <property type="entry name" value="GroES-like_sf"/>
</dbReference>
<protein>
    <recommendedName>
        <fullName evidence="1">Enoyl reductase (ER) domain-containing protein</fullName>
    </recommendedName>
</protein>
<feature type="domain" description="Enoyl reductase (ER)" evidence="1">
    <location>
        <begin position="16"/>
        <end position="336"/>
    </location>
</feature>
<dbReference type="InterPro" id="IPR047122">
    <property type="entry name" value="Trans-enoyl_RdTase-like"/>
</dbReference>
<sequence length="346" mass="36734">MLSKMLAVCTTGKADGTTEVRSVDIPRLGDDEIRVKVEAAAANPADWKILSFIKDVAILGSDFAGVVTELGASVVEGHFKVGDRVAGYVLGGGFSEYVNACPWTMMKIPESMPFETAAQLMACGLTACQVLYHAQTLPSPESPASSPIDLLVWGGASSAGHFTVQLAQLGGMRVIATASPKHFDRLKALGADEVFDYRDPEVSKKIRAYTNGNLEHAVDCIAEGSTPQQVADSMSAEGGTVSSLLRNQSNRPEVKHIFSAGIELLGKPFTFGPFSVEGKPEMAEFSRKSSRMLERLVAEGKVLPAPIKLFSNGLAGVQEGLEYLKSGKASGEKVVVRISDTPGLKA</sequence>
<dbReference type="SUPFAM" id="SSF50129">
    <property type="entry name" value="GroES-like"/>
    <property type="match status" value="1"/>
</dbReference>
<dbReference type="SMART" id="SM00829">
    <property type="entry name" value="PKS_ER"/>
    <property type="match status" value="1"/>
</dbReference>
<dbReference type="CDD" id="cd08249">
    <property type="entry name" value="enoyl_reductase_like"/>
    <property type="match status" value="1"/>
</dbReference>
<dbReference type="EMBL" id="JAACJM010000079">
    <property type="protein sequence ID" value="KAF5349758.1"/>
    <property type="molecule type" value="Genomic_DNA"/>
</dbReference>
<evidence type="ECO:0000313" key="2">
    <source>
        <dbReference type="EMBL" id="KAF5349758.1"/>
    </source>
</evidence>
<organism evidence="2 3">
    <name type="scientific">Tetrapyrgos nigripes</name>
    <dbReference type="NCBI Taxonomy" id="182062"/>
    <lineage>
        <taxon>Eukaryota</taxon>
        <taxon>Fungi</taxon>
        <taxon>Dikarya</taxon>
        <taxon>Basidiomycota</taxon>
        <taxon>Agaricomycotina</taxon>
        <taxon>Agaricomycetes</taxon>
        <taxon>Agaricomycetidae</taxon>
        <taxon>Agaricales</taxon>
        <taxon>Marasmiineae</taxon>
        <taxon>Marasmiaceae</taxon>
        <taxon>Tetrapyrgos</taxon>
    </lineage>
</organism>
<dbReference type="InterPro" id="IPR020843">
    <property type="entry name" value="ER"/>
</dbReference>
<dbReference type="OrthoDB" id="3233595at2759"/>